<organism evidence="3 4">
    <name type="scientific">Absidia repens</name>
    <dbReference type="NCBI Taxonomy" id="90262"/>
    <lineage>
        <taxon>Eukaryota</taxon>
        <taxon>Fungi</taxon>
        <taxon>Fungi incertae sedis</taxon>
        <taxon>Mucoromycota</taxon>
        <taxon>Mucoromycotina</taxon>
        <taxon>Mucoromycetes</taxon>
        <taxon>Mucorales</taxon>
        <taxon>Cunninghamellaceae</taxon>
        <taxon>Absidia</taxon>
    </lineage>
</organism>
<protein>
    <recommendedName>
        <fullName evidence="5">Galactose oxidase</fullName>
    </recommendedName>
</protein>
<dbReference type="Gene3D" id="2.120.10.80">
    <property type="entry name" value="Kelch-type beta propeller"/>
    <property type="match status" value="2"/>
</dbReference>
<comment type="caution">
    <text evidence="3">The sequence shown here is derived from an EMBL/GenBank/DDBJ whole genome shotgun (WGS) entry which is preliminary data.</text>
</comment>
<proteinExistence type="predicted"/>
<sequence>MNPNYADAFNNNHYVLDLTNFTTTKDAANLKWQEVEPPANQFDLEARADFGHVKVSDNSYIVFGGAGAEKTYAASPNLRNLTTIYFADQNRWQTIPSSQSPANSILTQQGFGAQATMDPNGTVWLMGGIPPSPQANTFNLNYTLLKIEKQNDQWTEIRASPMSNPEDFKTVFNPSFHHGSVYMRDGYIYSYGGIAIKYSFNGYKNNYDESDGLFKLDSSDYAMYEYLVYNTSGNNTMYYNYGYTYPRQRELHTLTALPNTDTFLMYGGINGNTVMNDYCYSFDTKSKRWSKVVFQSGGPGARFGHSAVAYGSDALFVMFGANANGNMLNDAYVLNVTTYEWTAIPVSNGNGTSNENDSSGSGIGTGVIVGIVIGAIAVVS</sequence>
<dbReference type="EMBL" id="MCGE01000001">
    <property type="protein sequence ID" value="ORZ25845.1"/>
    <property type="molecule type" value="Genomic_DNA"/>
</dbReference>
<dbReference type="STRING" id="90262.A0A1X2J222"/>
<dbReference type="Pfam" id="PF24681">
    <property type="entry name" value="Kelch_KLHDC2_KLHL20_DRC7"/>
    <property type="match status" value="1"/>
</dbReference>
<evidence type="ECO:0000256" key="2">
    <source>
        <dbReference type="ARBA" id="ARBA00022737"/>
    </source>
</evidence>
<evidence type="ECO:0000313" key="4">
    <source>
        <dbReference type="Proteomes" id="UP000193560"/>
    </source>
</evidence>
<reference evidence="3 4" key="1">
    <citation type="submission" date="2016-07" db="EMBL/GenBank/DDBJ databases">
        <title>Pervasive Adenine N6-methylation of Active Genes in Fungi.</title>
        <authorList>
            <consortium name="DOE Joint Genome Institute"/>
            <person name="Mondo S.J."/>
            <person name="Dannebaum R.O."/>
            <person name="Kuo R.C."/>
            <person name="Labutti K."/>
            <person name="Haridas S."/>
            <person name="Kuo A."/>
            <person name="Salamov A."/>
            <person name="Ahrendt S.R."/>
            <person name="Lipzen A."/>
            <person name="Sullivan W."/>
            <person name="Andreopoulos W.B."/>
            <person name="Clum A."/>
            <person name="Lindquist E."/>
            <person name="Daum C."/>
            <person name="Ramamoorthy G.K."/>
            <person name="Gryganskyi A."/>
            <person name="Culley D."/>
            <person name="Magnuson J.K."/>
            <person name="James T.Y."/>
            <person name="O'Malley M.A."/>
            <person name="Stajich J.E."/>
            <person name="Spatafora J.W."/>
            <person name="Visel A."/>
            <person name="Grigoriev I.V."/>
        </authorList>
    </citation>
    <scope>NUCLEOTIDE SEQUENCE [LARGE SCALE GENOMIC DNA]</scope>
    <source>
        <strain evidence="3 4">NRRL 1336</strain>
    </source>
</reference>
<evidence type="ECO:0000313" key="3">
    <source>
        <dbReference type="EMBL" id="ORZ25845.1"/>
    </source>
</evidence>
<dbReference type="PANTHER" id="PTHR46093:SF18">
    <property type="entry name" value="FIBRONECTIN TYPE-III DOMAIN-CONTAINING PROTEIN"/>
    <property type="match status" value="1"/>
</dbReference>
<dbReference type="PANTHER" id="PTHR46093">
    <property type="entry name" value="ACYL-COA-BINDING DOMAIN-CONTAINING PROTEIN 5"/>
    <property type="match status" value="1"/>
</dbReference>
<keyword evidence="1" id="KW-0880">Kelch repeat</keyword>
<evidence type="ECO:0008006" key="5">
    <source>
        <dbReference type="Google" id="ProtNLM"/>
    </source>
</evidence>
<dbReference type="AlphaFoldDB" id="A0A1X2J222"/>
<dbReference type="SUPFAM" id="SSF117281">
    <property type="entry name" value="Kelch motif"/>
    <property type="match status" value="2"/>
</dbReference>
<dbReference type="InterPro" id="IPR015915">
    <property type="entry name" value="Kelch-typ_b-propeller"/>
</dbReference>
<name>A0A1X2J222_9FUNG</name>
<keyword evidence="4" id="KW-1185">Reference proteome</keyword>
<keyword evidence="2" id="KW-0677">Repeat</keyword>
<gene>
    <name evidence="3" type="ORF">BCR42DRAFT_15841</name>
</gene>
<dbReference type="OrthoDB" id="2363417at2759"/>
<accession>A0A1X2J222</accession>
<evidence type="ECO:0000256" key="1">
    <source>
        <dbReference type="ARBA" id="ARBA00022441"/>
    </source>
</evidence>
<dbReference type="Proteomes" id="UP000193560">
    <property type="component" value="Unassembled WGS sequence"/>
</dbReference>